<dbReference type="GO" id="GO:0008705">
    <property type="term" value="F:methionine synthase activity"/>
    <property type="evidence" value="ECO:0007669"/>
    <property type="project" value="TreeGrafter"/>
</dbReference>
<organism evidence="4">
    <name type="scientific">bioreactor metagenome</name>
    <dbReference type="NCBI Taxonomy" id="1076179"/>
    <lineage>
        <taxon>unclassified sequences</taxon>
        <taxon>metagenomes</taxon>
        <taxon>ecological metagenomes</taxon>
    </lineage>
</organism>
<proteinExistence type="predicted"/>
<gene>
    <name evidence="4" type="ORF">SDC9_196901</name>
</gene>
<keyword evidence="1" id="KW-0489">Methyltransferase</keyword>
<dbReference type="PROSITE" id="PS50970">
    <property type="entry name" value="HCY"/>
    <property type="match status" value="1"/>
</dbReference>
<dbReference type="PANTHER" id="PTHR45833:SF2">
    <property type="entry name" value="BIFUNCTIONAL HOMOCYSTEINE S-METHYLTRANSFERASE_5,10-METHYLENETETRAHYDROFOLATE REDUCTASE"/>
    <property type="match status" value="1"/>
</dbReference>
<evidence type="ECO:0000313" key="4">
    <source>
        <dbReference type="EMBL" id="MPN49284.1"/>
    </source>
</evidence>
<dbReference type="EMBL" id="VSSQ01112381">
    <property type="protein sequence ID" value="MPN49284.1"/>
    <property type="molecule type" value="Genomic_DNA"/>
</dbReference>
<name>A0A645ILU5_9ZZZZ</name>
<evidence type="ECO:0000256" key="2">
    <source>
        <dbReference type="ARBA" id="ARBA00022679"/>
    </source>
</evidence>
<dbReference type="GO" id="GO:0032259">
    <property type="term" value="P:methylation"/>
    <property type="evidence" value="ECO:0007669"/>
    <property type="project" value="UniProtKB-KW"/>
</dbReference>
<dbReference type="InterPro" id="IPR003726">
    <property type="entry name" value="HCY_dom"/>
</dbReference>
<keyword evidence="2" id="KW-0808">Transferase</keyword>
<dbReference type="InterPro" id="IPR050554">
    <property type="entry name" value="Met_Synthase/Corrinoid"/>
</dbReference>
<evidence type="ECO:0000259" key="3">
    <source>
        <dbReference type="PROSITE" id="PS50970"/>
    </source>
</evidence>
<dbReference type="PANTHER" id="PTHR45833">
    <property type="entry name" value="METHIONINE SYNTHASE"/>
    <property type="match status" value="1"/>
</dbReference>
<dbReference type="GO" id="GO:0005829">
    <property type="term" value="C:cytosol"/>
    <property type="evidence" value="ECO:0007669"/>
    <property type="project" value="TreeGrafter"/>
</dbReference>
<accession>A0A645ILU5</accession>
<sequence length="175" mass="19637">MSSDKYLENISRYIRQKVEDAFIITSFAVQPDGYTRDGYFGRDIFRRMVEVKDVEALGLNCVSGPYHMLHYVKELQLKNVVLSVMPNAGYPTVVNNRTLFDASPEYFGSKMADIVRQGAAIIGGCCGTTPEYLRETVLKAMQVTGDEIIASSVTDGKTMDKLKRENNFISKLERG</sequence>
<protein>
    <recommendedName>
        <fullName evidence="3">Hcy-binding domain-containing protein</fullName>
    </recommendedName>
</protein>
<feature type="domain" description="Hcy-binding" evidence="3">
    <location>
        <begin position="1"/>
        <end position="140"/>
    </location>
</feature>
<dbReference type="Pfam" id="PF02574">
    <property type="entry name" value="S-methyl_trans"/>
    <property type="match status" value="1"/>
</dbReference>
<comment type="caution">
    <text evidence="4">The sequence shown here is derived from an EMBL/GenBank/DDBJ whole genome shotgun (WGS) entry which is preliminary data.</text>
</comment>
<dbReference type="AlphaFoldDB" id="A0A645ILU5"/>
<reference evidence="4" key="1">
    <citation type="submission" date="2019-08" db="EMBL/GenBank/DDBJ databases">
        <authorList>
            <person name="Kucharzyk K."/>
            <person name="Murdoch R.W."/>
            <person name="Higgins S."/>
            <person name="Loffler F."/>
        </authorList>
    </citation>
    <scope>NUCLEOTIDE SEQUENCE</scope>
</reference>
<evidence type="ECO:0000256" key="1">
    <source>
        <dbReference type="ARBA" id="ARBA00022603"/>
    </source>
</evidence>
<dbReference type="Gene3D" id="3.20.20.330">
    <property type="entry name" value="Homocysteine-binding-like domain"/>
    <property type="match status" value="1"/>
</dbReference>
<dbReference type="InterPro" id="IPR036589">
    <property type="entry name" value="HCY_dom_sf"/>
</dbReference>
<dbReference type="SUPFAM" id="SSF82282">
    <property type="entry name" value="Homocysteine S-methyltransferase"/>
    <property type="match status" value="1"/>
</dbReference>